<dbReference type="GeneID" id="54552206"/>
<organism evidence="1 2">
    <name type="scientific">Westerdykella ornata</name>
    <dbReference type="NCBI Taxonomy" id="318751"/>
    <lineage>
        <taxon>Eukaryota</taxon>
        <taxon>Fungi</taxon>
        <taxon>Dikarya</taxon>
        <taxon>Ascomycota</taxon>
        <taxon>Pezizomycotina</taxon>
        <taxon>Dothideomycetes</taxon>
        <taxon>Pleosporomycetidae</taxon>
        <taxon>Pleosporales</taxon>
        <taxon>Sporormiaceae</taxon>
        <taxon>Westerdykella</taxon>
    </lineage>
</organism>
<proteinExistence type="predicted"/>
<reference evidence="1" key="1">
    <citation type="journal article" date="2020" name="Stud. Mycol.">
        <title>101 Dothideomycetes genomes: a test case for predicting lifestyles and emergence of pathogens.</title>
        <authorList>
            <person name="Haridas S."/>
            <person name="Albert R."/>
            <person name="Binder M."/>
            <person name="Bloem J."/>
            <person name="Labutti K."/>
            <person name="Salamov A."/>
            <person name="Andreopoulos B."/>
            <person name="Baker S."/>
            <person name="Barry K."/>
            <person name="Bills G."/>
            <person name="Bluhm B."/>
            <person name="Cannon C."/>
            <person name="Castanera R."/>
            <person name="Culley D."/>
            <person name="Daum C."/>
            <person name="Ezra D."/>
            <person name="Gonzalez J."/>
            <person name="Henrissat B."/>
            <person name="Kuo A."/>
            <person name="Liang C."/>
            <person name="Lipzen A."/>
            <person name="Lutzoni F."/>
            <person name="Magnuson J."/>
            <person name="Mondo S."/>
            <person name="Nolan M."/>
            <person name="Ohm R."/>
            <person name="Pangilinan J."/>
            <person name="Park H.-J."/>
            <person name="Ramirez L."/>
            <person name="Alfaro M."/>
            <person name="Sun H."/>
            <person name="Tritt A."/>
            <person name="Yoshinaga Y."/>
            <person name="Zwiers L.-H."/>
            <person name="Turgeon B."/>
            <person name="Goodwin S."/>
            <person name="Spatafora J."/>
            <person name="Crous P."/>
            <person name="Grigoriev I."/>
        </authorList>
    </citation>
    <scope>NUCLEOTIDE SEQUENCE</scope>
    <source>
        <strain evidence="1">CBS 379.55</strain>
    </source>
</reference>
<dbReference type="AlphaFoldDB" id="A0A6A6JA51"/>
<accession>A0A6A6JA51</accession>
<dbReference type="Proteomes" id="UP000800097">
    <property type="component" value="Unassembled WGS sequence"/>
</dbReference>
<gene>
    <name evidence="1" type="ORF">EI97DRAFT_436150</name>
</gene>
<evidence type="ECO:0000313" key="1">
    <source>
        <dbReference type="EMBL" id="KAF2273272.1"/>
    </source>
</evidence>
<sequence length="111" mass="12469">MCAAYSSVQAQFTRVSMRPHHSPAPCDLLHKCTKLNTNQLAFVYPSGIPIYIQCFLLCNPLARLMNHHHRTRPNNPPAIPKPLLAHSFVALPPLSRKAQINHCFCQNCNPS</sequence>
<protein>
    <submittedName>
        <fullName evidence="1">Uncharacterized protein</fullName>
    </submittedName>
</protein>
<dbReference type="EMBL" id="ML986511">
    <property type="protein sequence ID" value="KAF2273272.1"/>
    <property type="molecule type" value="Genomic_DNA"/>
</dbReference>
<name>A0A6A6JA51_WESOR</name>
<dbReference type="RefSeq" id="XP_033650811.1">
    <property type="nucleotide sequence ID" value="XM_033799031.1"/>
</dbReference>
<keyword evidence="2" id="KW-1185">Reference proteome</keyword>
<evidence type="ECO:0000313" key="2">
    <source>
        <dbReference type="Proteomes" id="UP000800097"/>
    </source>
</evidence>